<dbReference type="PANTHER" id="PTHR34203:SF15">
    <property type="entry name" value="SLL1173 PROTEIN"/>
    <property type="match status" value="1"/>
</dbReference>
<dbReference type="InterPro" id="IPR006342">
    <property type="entry name" value="FkbM_mtfrase"/>
</dbReference>
<dbReference type="Pfam" id="PF05050">
    <property type="entry name" value="Methyltransf_21"/>
    <property type="match status" value="1"/>
</dbReference>
<comment type="caution">
    <text evidence="2">The sequence shown here is derived from an EMBL/GenBank/DDBJ whole genome shotgun (WGS) entry which is preliminary data.</text>
</comment>
<dbReference type="InterPro" id="IPR052514">
    <property type="entry name" value="SAM-dependent_MTase"/>
</dbReference>
<dbReference type="InterPro" id="IPR029063">
    <property type="entry name" value="SAM-dependent_MTases_sf"/>
</dbReference>
<sequence length="348" mass="38621">MDVKEIAMPQADLFGDDLRLISDRCADENLPGLQRLLEVYLPHSDEISRSLYTRLPVDDRPDFLAFLARRWAGFDLVPDSRLRAYDATIAEARAQPASAVTVAGQRYLRRNFAAQGADIDLIGYEAALCVHTIGLDQYRHRDFSVAPGDIVIDGGAFIGDTAVYFHHVTGRQCQIHSFELLSENAALFEANRQLNRISSDEMVLNRLALSDRSGETMRIANTSAPAAARASTNDAGEAIQTISIDDYVESRNLDRVDVIKLDLEGGDVPALAGARATIRRFRPKLALCLYHRWDDILAIPALIHASGVDYRFVFKWVHLRAGWEAILMCTPVSPAIPSAEIDQSSLRD</sequence>
<dbReference type="PANTHER" id="PTHR34203">
    <property type="entry name" value="METHYLTRANSFERASE, FKBM FAMILY PROTEIN"/>
    <property type="match status" value="1"/>
</dbReference>
<dbReference type="EMBL" id="JAOVZQ010000001">
    <property type="protein sequence ID" value="MCY0096406.1"/>
    <property type="molecule type" value="Genomic_DNA"/>
</dbReference>
<dbReference type="Gene3D" id="3.40.50.150">
    <property type="entry name" value="Vaccinia Virus protein VP39"/>
    <property type="match status" value="1"/>
</dbReference>
<evidence type="ECO:0000313" key="2">
    <source>
        <dbReference type="EMBL" id="MCY0096406.1"/>
    </source>
</evidence>
<name>A0ABT3YKI3_9HYPH</name>
<dbReference type="NCBIfam" id="TIGR01444">
    <property type="entry name" value="fkbM_fam"/>
    <property type="match status" value="1"/>
</dbReference>
<dbReference type="GO" id="GO:0008168">
    <property type="term" value="F:methyltransferase activity"/>
    <property type="evidence" value="ECO:0007669"/>
    <property type="project" value="UniProtKB-KW"/>
</dbReference>
<evidence type="ECO:0000313" key="3">
    <source>
        <dbReference type="Proteomes" id="UP001081283"/>
    </source>
</evidence>
<accession>A0ABT3YKI3</accession>
<evidence type="ECO:0000259" key="1">
    <source>
        <dbReference type="Pfam" id="PF05050"/>
    </source>
</evidence>
<dbReference type="RefSeq" id="WP_267614234.1">
    <property type="nucleotide sequence ID" value="NZ_JAOVZQ010000001.1"/>
</dbReference>
<keyword evidence="3" id="KW-1185">Reference proteome</keyword>
<proteinExistence type="predicted"/>
<organism evidence="2 3">
    <name type="scientific">Hoeflea ulvae</name>
    <dbReference type="NCBI Taxonomy" id="2983764"/>
    <lineage>
        <taxon>Bacteria</taxon>
        <taxon>Pseudomonadati</taxon>
        <taxon>Pseudomonadota</taxon>
        <taxon>Alphaproteobacteria</taxon>
        <taxon>Hyphomicrobiales</taxon>
        <taxon>Rhizobiaceae</taxon>
        <taxon>Hoeflea</taxon>
    </lineage>
</organism>
<dbReference type="SUPFAM" id="SSF53335">
    <property type="entry name" value="S-adenosyl-L-methionine-dependent methyltransferases"/>
    <property type="match status" value="1"/>
</dbReference>
<reference evidence="2" key="1">
    <citation type="submission" date="2022-10" db="EMBL/GenBank/DDBJ databases">
        <title>Hoeflea sp. J2-29, isolated from marine algae.</title>
        <authorList>
            <person name="Kristyanto S."/>
            <person name="Kim J.M."/>
            <person name="Jeon C.O."/>
        </authorList>
    </citation>
    <scope>NUCLEOTIDE SEQUENCE</scope>
    <source>
        <strain evidence="2">J2-29</strain>
    </source>
</reference>
<keyword evidence="2" id="KW-0808">Transferase</keyword>
<protein>
    <submittedName>
        <fullName evidence="2">FkbM family methyltransferase</fullName>
    </submittedName>
</protein>
<gene>
    <name evidence="2" type="ORF">OEG82_20675</name>
</gene>
<dbReference type="GO" id="GO:0032259">
    <property type="term" value="P:methylation"/>
    <property type="evidence" value="ECO:0007669"/>
    <property type="project" value="UniProtKB-KW"/>
</dbReference>
<feature type="domain" description="Methyltransferase FkbM" evidence="1">
    <location>
        <begin position="153"/>
        <end position="298"/>
    </location>
</feature>
<dbReference type="Proteomes" id="UP001081283">
    <property type="component" value="Unassembled WGS sequence"/>
</dbReference>
<keyword evidence="2" id="KW-0489">Methyltransferase</keyword>